<dbReference type="Pfam" id="PF01425">
    <property type="entry name" value="Amidase"/>
    <property type="match status" value="1"/>
</dbReference>
<dbReference type="PANTHER" id="PTHR46310:SF7">
    <property type="entry name" value="AMIDASE 1"/>
    <property type="match status" value="1"/>
</dbReference>
<evidence type="ECO:0000313" key="3">
    <source>
        <dbReference type="EMBL" id="KAK0748326.1"/>
    </source>
</evidence>
<protein>
    <submittedName>
        <fullName evidence="3">Amidase signature domain-containing protein</fullName>
    </submittedName>
</protein>
<dbReference type="Pfam" id="PF26053">
    <property type="entry name" value="DUF8016"/>
    <property type="match status" value="1"/>
</dbReference>
<sequence length="577" mass="63472">STDAIRSKIEHFEATDDVFGRQFLDLVILVGSRRDANDLAKSLGEYLLSLGVSRLGLMESHVAGATRTLDGPYLASSMGLYPVWKLLPDRQGAFVASVIQTKSGQIKYLNASTPEAPPNLAIAVPSRFYYPPRSDKSLHGLRVAIKDNGDIAGVRTCASSRAYGELYGPAPASAPAVQKLIDLGAVIVGKTDMSQFADAEDPTGDFVDFHAPWNPRGDGIRSPGGSSYGAGAATGAYDWLDFAIGTDTGGSVRQPAASQSVFGFRPSRGAASNDGTVVIHKYLGLIFAFGDLDSIGVLSKDFDVLARVSKSLFQTPQDLATNDQPTLIYPTHMFPIQDQGVQDIYEQVVSSLESVLGVKRRLVNLTEEWDRTQTYTNESYENYFAEASPVLYDYIIWGQYHGRAAFRTEYQAKFGRQPYVNPLTQMRWEDGAQMTEEHFRGVQTKREQFQSFIERVFGPDSFMVTPFKYGEPDARDVFRPAQVSSHPRERDREEFAWGLRQPFQSPMAGQPEIVLTGSWSTPTLSAANHVEEHYGVIASIIASKGTDVKLLDVTSKLLSEMKIPRVVLTGKVPFESS</sequence>
<evidence type="ECO:0000259" key="2">
    <source>
        <dbReference type="Pfam" id="PF26053"/>
    </source>
</evidence>
<dbReference type="Proteomes" id="UP001172159">
    <property type="component" value="Unassembled WGS sequence"/>
</dbReference>
<dbReference type="InterPro" id="IPR023631">
    <property type="entry name" value="Amidase_dom"/>
</dbReference>
<feature type="non-terminal residue" evidence="3">
    <location>
        <position position="577"/>
    </location>
</feature>
<proteinExistence type="predicted"/>
<evidence type="ECO:0000259" key="1">
    <source>
        <dbReference type="Pfam" id="PF01425"/>
    </source>
</evidence>
<dbReference type="Gene3D" id="3.90.1300.10">
    <property type="entry name" value="Amidase signature (AS) domain"/>
    <property type="match status" value="1"/>
</dbReference>
<accession>A0AA40EZK8</accession>
<dbReference type="InterPro" id="IPR036928">
    <property type="entry name" value="AS_sf"/>
</dbReference>
<feature type="domain" description="Scytalone dehydratase-like protein Arp1 N-terminal" evidence="2">
    <location>
        <begin position="2"/>
        <end position="76"/>
    </location>
</feature>
<dbReference type="EMBL" id="JAUKTV010000001">
    <property type="protein sequence ID" value="KAK0748326.1"/>
    <property type="molecule type" value="Genomic_DNA"/>
</dbReference>
<dbReference type="AlphaFoldDB" id="A0AA40EZK8"/>
<dbReference type="InterPro" id="IPR058329">
    <property type="entry name" value="Arp1_N"/>
</dbReference>
<evidence type="ECO:0000313" key="4">
    <source>
        <dbReference type="Proteomes" id="UP001172159"/>
    </source>
</evidence>
<dbReference type="SUPFAM" id="SSF75304">
    <property type="entry name" value="Amidase signature (AS) enzymes"/>
    <property type="match status" value="1"/>
</dbReference>
<feature type="domain" description="Amidase" evidence="1">
    <location>
        <begin position="134"/>
        <end position="323"/>
    </location>
</feature>
<comment type="caution">
    <text evidence="3">The sequence shown here is derived from an EMBL/GenBank/DDBJ whole genome shotgun (WGS) entry which is preliminary data.</text>
</comment>
<gene>
    <name evidence="3" type="ORF">B0T21DRAFT_278614</name>
</gene>
<dbReference type="PANTHER" id="PTHR46310">
    <property type="entry name" value="AMIDASE 1"/>
    <property type="match status" value="1"/>
</dbReference>
<keyword evidence="4" id="KW-1185">Reference proteome</keyword>
<name>A0AA40EZK8_9PEZI</name>
<reference evidence="3" key="1">
    <citation type="submission" date="2023-06" db="EMBL/GenBank/DDBJ databases">
        <title>Genome-scale phylogeny and comparative genomics of the fungal order Sordariales.</title>
        <authorList>
            <consortium name="Lawrence Berkeley National Laboratory"/>
            <person name="Hensen N."/>
            <person name="Bonometti L."/>
            <person name="Westerberg I."/>
            <person name="Brannstrom I.O."/>
            <person name="Guillou S."/>
            <person name="Cros-Aarteil S."/>
            <person name="Calhoun S."/>
            <person name="Haridas S."/>
            <person name="Kuo A."/>
            <person name="Mondo S."/>
            <person name="Pangilinan J."/>
            <person name="Riley R."/>
            <person name="Labutti K."/>
            <person name="Andreopoulos B."/>
            <person name="Lipzen A."/>
            <person name="Chen C."/>
            <person name="Yanf M."/>
            <person name="Daum C."/>
            <person name="Ng V."/>
            <person name="Clum A."/>
            <person name="Steindorff A."/>
            <person name="Ohm R."/>
            <person name="Martin F."/>
            <person name="Silar P."/>
            <person name="Natvig D."/>
            <person name="Lalanne C."/>
            <person name="Gautier V."/>
            <person name="Ament-Velasquez S.L."/>
            <person name="Kruys A."/>
            <person name="Hutchinson M.I."/>
            <person name="Powell A.J."/>
            <person name="Barry K."/>
            <person name="Miller A.N."/>
            <person name="Grigoriev I.V."/>
            <person name="Debuchy R."/>
            <person name="Gladieux P."/>
            <person name="Thoren M.H."/>
            <person name="Johannesson H."/>
        </authorList>
    </citation>
    <scope>NUCLEOTIDE SEQUENCE</scope>
    <source>
        <strain evidence="3">CBS 540.89</strain>
    </source>
</reference>
<organism evidence="3 4">
    <name type="scientific">Apiosordaria backusii</name>
    <dbReference type="NCBI Taxonomy" id="314023"/>
    <lineage>
        <taxon>Eukaryota</taxon>
        <taxon>Fungi</taxon>
        <taxon>Dikarya</taxon>
        <taxon>Ascomycota</taxon>
        <taxon>Pezizomycotina</taxon>
        <taxon>Sordariomycetes</taxon>
        <taxon>Sordariomycetidae</taxon>
        <taxon>Sordariales</taxon>
        <taxon>Lasiosphaeriaceae</taxon>
        <taxon>Apiosordaria</taxon>
    </lineage>
</organism>